<protein>
    <recommendedName>
        <fullName evidence="3">DUF4220 domain-containing protein</fullName>
    </recommendedName>
</protein>
<gene>
    <name evidence="1" type="ORF">E2562_023293</name>
</gene>
<evidence type="ECO:0000313" key="2">
    <source>
        <dbReference type="Proteomes" id="UP000479710"/>
    </source>
</evidence>
<dbReference type="OrthoDB" id="587089at2759"/>
<sequence>MEGLMLQSPTHYLLGPFLWKPVLVVWAIDNLATKERSLLSNYVGQYNLIDSVVGDRSTPKLRLKAINTLGLKKLWRQLRYVRHAEAKEMMEQLSEWFSMTQNLRQLSDIDGRERVRLQSLVLMKEMWMRLLVYAAAAKCPAELHARRLADGGELLSFVWLLMSRSDLGDVGTSPVDLTGQNLVRAKIRRNMEQ</sequence>
<name>A0A6G1DMB2_9ORYZ</name>
<dbReference type="EMBL" id="SPHZ02000006">
    <property type="protein sequence ID" value="KAF0913579.1"/>
    <property type="molecule type" value="Genomic_DNA"/>
</dbReference>
<organism evidence="1 2">
    <name type="scientific">Oryza meyeriana var. granulata</name>
    <dbReference type="NCBI Taxonomy" id="110450"/>
    <lineage>
        <taxon>Eukaryota</taxon>
        <taxon>Viridiplantae</taxon>
        <taxon>Streptophyta</taxon>
        <taxon>Embryophyta</taxon>
        <taxon>Tracheophyta</taxon>
        <taxon>Spermatophyta</taxon>
        <taxon>Magnoliopsida</taxon>
        <taxon>Liliopsida</taxon>
        <taxon>Poales</taxon>
        <taxon>Poaceae</taxon>
        <taxon>BOP clade</taxon>
        <taxon>Oryzoideae</taxon>
        <taxon>Oryzeae</taxon>
        <taxon>Oryzinae</taxon>
        <taxon>Oryza</taxon>
        <taxon>Oryza meyeriana</taxon>
    </lineage>
</organism>
<accession>A0A6G1DMB2</accession>
<evidence type="ECO:0000313" key="1">
    <source>
        <dbReference type="EMBL" id="KAF0913579.1"/>
    </source>
</evidence>
<keyword evidence="2" id="KW-1185">Reference proteome</keyword>
<dbReference type="InterPro" id="IPR007658">
    <property type="entry name" value="DUF594"/>
</dbReference>
<dbReference type="Pfam" id="PF04578">
    <property type="entry name" value="DUF594"/>
    <property type="match status" value="1"/>
</dbReference>
<comment type="caution">
    <text evidence="1">The sequence shown here is derived from an EMBL/GenBank/DDBJ whole genome shotgun (WGS) entry which is preliminary data.</text>
</comment>
<dbReference type="AlphaFoldDB" id="A0A6G1DMB2"/>
<dbReference type="PANTHER" id="PTHR31325">
    <property type="entry name" value="OS01G0798800 PROTEIN-RELATED"/>
    <property type="match status" value="1"/>
</dbReference>
<dbReference type="Proteomes" id="UP000479710">
    <property type="component" value="Unassembled WGS sequence"/>
</dbReference>
<reference evidence="1 2" key="1">
    <citation type="submission" date="2019-11" db="EMBL/GenBank/DDBJ databases">
        <title>Whole genome sequence of Oryza granulata.</title>
        <authorList>
            <person name="Li W."/>
        </authorList>
    </citation>
    <scope>NUCLEOTIDE SEQUENCE [LARGE SCALE GENOMIC DNA]</scope>
    <source>
        <strain evidence="2">cv. Menghai</strain>
        <tissue evidence="1">Leaf</tissue>
    </source>
</reference>
<evidence type="ECO:0008006" key="3">
    <source>
        <dbReference type="Google" id="ProtNLM"/>
    </source>
</evidence>
<proteinExistence type="predicted"/>